<comment type="caution">
    <text evidence="5">The sequence shown here is derived from an EMBL/GenBank/DDBJ whole genome shotgun (WGS) entry which is preliminary data.</text>
</comment>
<proteinExistence type="predicted"/>
<dbReference type="Pfam" id="PF01347">
    <property type="entry name" value="Vitellogenin_N"/>
    <property type="match status" value="1"/>
</dbReference>
<protein>
    <recommendedName>
        <fullName evidence="4">Vitellogenin domain-containing protein</fullName>
    </recommendedName>
</protein>
<dbReference type="InterPro" id="IPR015819">
    <property type="entry name" value="Lipid_transp_b-sht_shell"/>
</dbReference>
<evidence type="ECO:0000256" key="1">
    <source>
        <dbReference type="ARBA" id="ARBA00022729"/>
    </source>
</evidence>
<feature type="chain" id="PRO_5040873362" description="Vitellogenin domain-containing protein" evidence="3">
    <location>
        <begin position="21"/>
        <end position="464"/>
    </location>
</feature>
<evidence type="ECO:0000256" key="3">
    <source>
        <dbReference type="SAM" id="SignalP"/>
    </source>
</evidence>
<feature type="compositionally biased region" description="Basic and acidic residues" evidence="2">
    <location>
        <begin position="267"/>
        <end position="285"/>
    </location>
</feature>
<feature type="domain" description="Vitellogenin" evidence="4">
    <location>
        <begin position="90"/>
        <end position="186"/>
    </location>
</feature>
<feature type="region of interest" description="Disordered" evidence="2">
    <location>
        <begin position="264"/>
        <end position="286"/>
    </location>
</feature>
<dbReference type="OrthoDB" id="10572418at2759"/>
<dbReference type="Proteomes" id="UP001163046">
    <property type="component" value="Unassembled WGS sequence"/>
</dbReference>
<dbReference type="InterPro" id="IPR015816">
    <property type="entry name" value="Vitellinogen_b-sht_N"/>
</dbReference>
<name>A0A9X0D908_9CNID</name>
<evidence type="ECO:0000256" key="2">
    <source>
        <dbReference type="SAM" id="MobiDB-lite"/>
    </source>
</evidence>
<organism evidence="5 6">
    <name type="scientific">Desmophyllum pertusum</name>
    <dbReference type="NCBI Taxonomy" id="174260"/>
    <lineage>
        <taxon>Eukaryota</taxon>
        <taxon>Metazoa</taxon>
        <taxon>Cnidaria</taxon>
        <taxon>Anthozoa</taxon>
        <taxon>Hexacorallia</taxon>
        <taxon>Scleractinia</taxon>
        <taxon>Caryophylliina</taxon>
        <taxon>Caryophylliidae</taxon>
        <taxon>Desmophyllum</taxon>
    </lineage>
</organism>
<evidence type="ECO:0000313" key="5">
    <source>
        <dbReference type="EMBL" id="KAJ7389354.1"/>
    </source>
</evidence>
<keyword evidence="6" id="KW-1185">Reference proteome</keyword>
<evidence type="ECO:0000313" key="6">
    <source>
        <dbReference type="Proteomes" id="UP001163046"/>
    </source>
</evidence>
<accession>A0A9X0D908</accession>
<dbReference type="EMBL" id="MU825435">
    <property type="protein sequence ID" value="KAJ7389354.1"/>
    <property type="molecule type" value="Genomic_DNA"/>
</dbReference>
<dbReference type="InterPro" id="IPR001747">
    <property type="entry name" value="Vitellogenin_N"/>
</dbReference>
<feature type="signal peptide" evidence="3">
    <location>
        <begin position="1"/>
        <end position="20"/>
    </location>
</feature>
<dbReference type="Gene3D" id="2.30.230.10">
    <property type="entry name" value="Lipovitellin, beta-sheet shell regions, chain A"/>
    <property type="match status" value="1"/>
</dbReference>
<dbReference type="SUPFAM" id="SSF56968">
    <property type="entry name" value="Lipovitellin-phosvitin complex, beta-sheet shell regions"/>
    <property type="match status" value="1"/>
</dbReference>
<reference evidence="5" key="1">
    <citation type="submission" date="2023-01" db="EMBL/GenBank/DDBJ databases">
        <title>Genome assembly of the deep-sea coral Lophelia pertusa.</title>
        <authorList>
            <person name="Herrera S."/>
            <person name="Cordes E."/>
        </authorList>
    </citation>
    <scope>NUCLEOTIDE SEQUENCE</scope>
    <source>
        <strain evidence="5">USNM1676648</strain>
        <tissue evidence="5">Polyp</tissue>
    </source>
</reference>
<keyword evidence="1 3" id="KW-0732">Signal</keyword>
<evidence type="ECO:0000259" key="4">
    <source>
        <dbReference type="Pfam" id="PF01347"/>
    </source>
</evidence>
<dbReference type="GO" id="GO:0005319">
    <property type="term" value="F:lipid transporter activity"/>
    <property type="evidence" value="ECO:0007669"/>
    <property type="project" value="InterPro"/>
</dbReference>
<dbReference type="AlphaFoldDB" id="A0A9X0D908"/>
<gene>
    <name evidence="5" type="ORF">OS493_032211</name>
</gene>
<sequence length="464" mass="52551">MCSQYVLVCVLILHVAGLQGKSVSENQLRLSHLTTCTYDYEVTVYTARGARSTARDGYQVHALKSFASYQAGRSGTSLKACALWRVLANHPVNEEFEEQLSKPFYFHQEEHGAVTDVLFPKNSESPEIAAFKKGIAGAFQLNLKDAQKSNIYEVQEHDDSGIFRTKYNVVSANDTHAHLHRTWTNFDYEQFADGTPAKGEHKIQSQHSAHVHVKDGRVDTVHRTNEAFFRPANGHPRTDNFKGFQDQEQDIEMSTSGYSRLTLRSCSEPEHRRSKRSTTEEEHLKTARSLTSDNLLFMDTEKINWSKIGGEKKKTRPFYEVLRCFSDKSLKERDIGDCSNEMHRMVRDDEAALAGHGKYEAQNALAQAVKTDYPRPLSKEEYEALLVGIFYLPEGPLHSRLFDALLQLMSQEEKGDEVTSTAMLVLAGLAERAKRAGYNESLSDSVAEMVHNRYRKQVNSLSSR</sequence>